<feature type="transmembrane region" description="Helical" evidence="10">
    <location>
        <begin position="109"/>
        <end position="132"/>
    </location>
</feature>
<evidence type="ECO:0000256" key="5">
    <source>
        <dbReference type="ARBA" id="ARBA00022679"/>
    </source>
</evidence>
<protein>
    <submittedName>
        <fullName evidence="11">Integral membrane protein</fullName>
    </submittedName>
</protein>
<organism evidence="11 12">
    <name type="scientific">Christensenella hongkongensis</name>
    <dbReference type="NCBI Taxonomy" id="270498"/>
    <lineage>
        <taxon>Bacteria</taxon>
        <taxon>Bacillati</taxon>
        <taxon>Bacillota</taxon>
        <taxon>Clostridia</taxon>
        <taxon>Christensenellales</taxon>
        <taxon>Christensenellaceae</taxon>
        <taxon>Christensenella</taxon>
    </lineage>
</organism>
<evidence type="ECO:0000256" key="9">
    <source>
        <dbReference type="ARBA" id="ARBA00023136"/>
    </source>
</evidence>
<dbReference type="EMBL" id="LAYJ01000112">
    <property type="protein sequence ID" value="KKI50065.1"/>
    <property type="molecule type" value="Genomic_DNA"/>
</dbReference>
<keyword evidence="12" id="KW-1185">Reference proteome</keyword>
<evidence type="ECO:0000313" key="11">
    <source>
        <dbReference type="EMBL" id="KKI50065.1"/>
    </source>
</evidence>
<dbReference type="RefSeq" id="WP_046443972.1">
    <property type="nucleotide sequence ID" value="NZ_LAYJ01000112.1"/>
</dbReference>
<comment type="pathway">
    <text evidence="2">Glycolipid biosynthesis; glycosylphosphatidylinositol-anchor biosynthesis.</text>
</comment>
<keyword evidence="4" id="KW-0328">Glycosyltransferase</keyword>
<dbReference type="InterPro" id="IPR007315">
    <property type="entry name" value="PIG-V/Gpi18"/>
</dbReference>
<evidence type="ECO:0000256" key="3">
    <source>
        <dbReference type="ARBA" id="ARBA00022502"/>
    </source>
</evidence>
<feature type="transmembrane region" description="Helical" evidence="10">
    <location>
        <begin position="184"/>
        <end position="217"/>
    </location>
</feature>
<keyword evidence="3" id="KW-0337">GPI-anchor biosynthesis</keyword>
<dbReference type="STRING" id="270498.CHK_2128"/>
<keyword evidence="5" id="KW-0808">Transferase</keyword>
<dbReference type="Proteomes" id="UP000034076">
    <property type="component" value="Unassembled WGS sequence"/>
</dbReference>
<dbReference type="GO" id="GO:0000009">
    <property type="term" value="F:alpha-1,6-mannosyltransferase activity"/>
    <property type="evidence" value="ECO:0007669"/>
    <property type="project" value="InterPro"/>
</dbReference>
<comment type="subcellular location">
    <subcellularLocation>
        <location evidence="1">Endoplasmic reticulum membrane</location>
        <topology evidence="1">Multi-pass membrane protein</topology>
    </subcellularLocation>
</comment>
<dbReference type="OrthoDB" id="2379640at2"/>
<dbReference type="PANTHER" id="PTHR12468:SF2">
    <property type="entry name" value="GPI MANNOSYLTRANSFERASE 2"/>
    <property type="match status" value="1"/>
</dbReference>
<evidence type="ECO:0000313" key="12">
    <source>
        <dbReference type="Proteomes" id="UP000034076"/>
    </source>
</evidence>
<feature type="transmembrane region" description="Helical" evidence="10">
    <location>
        <begin position="238"/>
        <end position="257"/>
    </location>
</feature>
<feature type="transmembrane region" description="Helical" evidence="10">
    <location>
        <begin position="296"/>
        <end position="314"/>
    </location>
</feature>
<dbReference type="AlphaFoldDB" id="A0A0M2NII7"/>
<gene>
    <name evidence="11" type="ORF">CHK_2128</name>
</gene>
<feature type="transmembrane region" description="Helical" evidence="10">
    <location>
        <begin position="21"/>
        <end position="42"/>
    </location>
</feature>
<sequence>MKLGKRYRGADLFEKSKYSNLNICLFSFVLVLVSRLIIYVFYQGYAAQTGDVRGFLPALNIWDAQWYRGITAGGYTYGADYSGGLVNWAFFPLFSVIVRGAHAVTGADIWLLGFILNIIFQAAALFLIFKYVLETRGGKAGQAIVACVLLSMGCYSFYFASYYTESLYLLLFTGSLYFLYQRNYLLMGVFGFFLTLTRNTGIVLLLGLLVQVIADYCKLHGKKSIAGFFRFAFTDWRLLLGAVFTVMGLVIFMSFLWTRTGDPLAFIHAQAAWGGGIGNPFATIISGFTSGEGRQAFFAACAVWGLILSSYLLWKKRFAEAAMAFALLLIPVSVRLQSIPRYLVGNVVFMLGFTDLIASWNKKWITVPIVAISVLLEFGCLFLWFRESTFLW</sequence>
<evidence type="ECO:0000256" key="6">
    <source>
        <dbReference type="ARBA" id="ARBA00022692"/>
    </source>
</evidence>
<keyword evidence="6 10" id="KW-0812">Transmembrane</keyword>
<accession>A0A0M2NII7</accession>
<evidence type="ECO:0000256" key="8">
    <source>
        <dbReference type="ARBA" id="ARBA00022989"/>
    </source>
</evidence>
<evidence type="ECO:0000256" key="2">
    <source>
        <dbReference type="ARBA" id="ARBA00004687"/>
    </source>
</evidence>
<comment type="caution">
    <text evidence="11">The sequence shown here is derived from an EMBL/GenBank/DDBJ whole genome shotgun (WGS) entry which is preliminary data.</text>
</comment>
<keyword evidence="7" id="KW-0256">Endoplasmic reticulum</keyword>
<dbReference type="PANTHER" id="PTHR12468">
    <property type="entry name" value="GPI MANNOSYLTRANSFERASE 2"/>
    <property type="match status" value="1"/>
</dbReference>
<dbReference type="GO" id="GO:0006506">
    <property type="term" value="P:GPI anchor biosynthetic process"/>
    <property type="evidence" value="ECO:0007669"/>
    <property type="project" value="UniProtKB-UniPathway"/>
</dbReference>
<name>A0A0M2NII7_9FIRM</name>
<evidence type="ECO:0000256" key="4">
    <source>
        <dbReference type="ARBA" id="ARBA00022676"/>
    </source>
</evidence>
<dbReference type="UniPathway" id="UPA00196"/>
<feature type="transmembrane region" description="Helical" evidence="10">
    <location>
        <begin position="364"/>
        <end position="385"/>
    </location>
</feature>
<keyword evidence="9 10" id="KW-0472">Membrane</keyword>
<evidence type="ECO:0000256" key="7">
    <source>
        <dbReference type="ARBA" id="ARBA00022824"/>
    </source>
</evidence>
<evidence type="ECO:0000256" key="10">
    <source>
        <dbReference type="SAM" id="Phobius"/>
    </source>
</evidence>
<dbReference type="GO" id="GO:0004376">
    <property type="term" value="F:GPI mannosyltransferase activity"/>
    <property type="evidence" value="ECO:0007669"/>
    <property type="project" value="InterPro"/>
</dbReference>
<dbReference type="GO" id="GO:0031501">
    <property type="term" value="C:mannosyltransferase complex"/>
    <property type="evidence" value="ECO:0007669"/>
    <property type="project" value="TreeGrafter"/>
</dbReference>
<proteinExistence type="predicted"/>
<keyword evidence="8 10" id="KW-1133">Transmembrane helix</keyword>
<reference evidence="11 12" key="1">
    <citation type="submission" date="2015-04" db="EMBL/GenBank/DDBJ databases">
        <title>Draft genome sequence of bacteremic isolate Catabacter hongkongensis type strain HKU16T.</title>
        <authorList>
            <person name="Lau S.K."/>
            <person name="Teng J.L."/>
            <person name="Huang Y."/>
            <person name="Curreem S.O."/>
            <person name="Tsui S.K."/>
            <person name="Woo P.C."/>
        </authorList>
    </citation>
    <scope>NUCLEOTIDE SEQUENCE [LARGE SCALE GENOMIC DNA]</scope>
    <source>
        <strain evidence="11 12">HKU16</strain>
    </source>
</reference>
<dbReference type="GO" id="GO:0016020">
    <property type="term" value="C:membrane"/>
    <property type="evidence" value="ECO:0007669"/>
    <property type="project" value="GOC"/>
</dbReference>
<evidence type="ECO:0000256" key="1">
    <source>
        <dbReference type="ARBA" id="ARBA00004477"/>
    </source>
</evidence>